<protein>
    <submittedName>
        <fullName evidence="2">Uncharacterized protein</fullName>
    </submittedName>
</protein>
<dbReference type="Proteomes" id="UP000027583">
    <property type="component" value="Unassembled WGS sequence"/>
</dbReference>
<gene>
    <name evidence="2" type="ORF">ASAP_0009</name>
</gene>
<reference evidence="2 3" key="1">
    <citation type="journal article" date="2014" name="Genome Biol. Evol.">
        <title>Acetic acid bacteria genomes reveal functional traits for adaptation to life in insect guts.</title>
        <authorList>
            <person name="Chouaia B."/>
            <person name="Gaiarsa S."/>
            <person name="Crotti E."/>
            <person name="Comandatore F."/>
            <person name="Degli Esposti M."/>
            <person name="Ricci I."/>
            <person name="Alma A."/>
            <person name="Favia G."/>
            <person name="Bandi C."/>
            <person name="Daffonchio D."/>
        </authorList>
    </citation>
    <scope>NUCLEOTIDE SEQUENCE [LARGE SCALE GENOMIC DNA]</scope>
    <source>
        <strain evidence="2 3">SF2.1</strain>
    </source>
</reference>
<name>A0A060QAE2_9PROT</name>
<sequence>MLGGHVLASSHSFLSRRGRTDAENGVSRWAISQISPRRQPV</sequence>
<evidence type="ECO:0000313" key="3">
    <source>
        <dbReference type="Proteomes" id="UP000027583"/>
    </source>
</evidence>
<evidence type="ECO:0000313" key="2">
    <source>
        <dbReference type="EMBL" id="CDG38054.1"/>
    </source>
</evidence>
<comment type="caution">
    <text evidence="2">The sequence shown here is derived from an EMBL/GenBank/DDBJ whole genome shotgun (WGS) entry which is preliminary data.</text>
</comment>
<evidence type="ECO:0000256" key="1">
    <source>
        <dbReference type="SAM" id="MobiDB-lite"/>
    </source>
</evidence>
<proteinExistence type="predicted"/>
<dbReference type="AlphaFoldDB" id="A0A060QAE2"/>
<organism evidence="2 3">
    <name type="scientific">Asaia bogorensis</name>
    <dbReference type="NCBI Taxonomy" id="91915"/>
    <lineage>
        <taxon>Bacteria</taxon>
        <taxon>Pseudomonadati</taxon>
        <taxon>Pseudomonadota</taxon>
        <taxon>Alphaproteobacteria</taxon>
        <taxon>Acetobacterales</taxon>
        <taxon>Acetobacteraceae</taxon>
        <taxon>Asaia</taxon>
    </lineage>
</organism>
<accession>A0A060QAE2</accession>
<reference evidence="2 3" key="2">
    <citation type="journal article" date="2014" name="PLoS ONE">
        <title>Evolution of mitochondria reconstructed from the energy metabolism of living bacteria.</title>
        <authorList>
            <person name="Degli Esposti M."/>
            <person name="Chouaia B."/>
            <person name="Comandatore F."/>
            <person name="Crotti E."/>
            <person name="Sassera D."/>
            <person name="Lievens P.M."/>
            <person name="Daffonchio D."/>
            <person name="Bandi C."/>
        </authorList>
    </citation>
    <scope>NUCLEOTIDE SEQUENCE [LARGE SCALE GENOMIC DNA]</scope>
    <source>
        <strain evidence="2 3">SF2.1</strain>
    </source>
</reference>
<dbReference type="EMBL" id="CBLX010000001">
    <property type="protein sequence ID" value="CDG38054.1"/>
    <property type="molecule type" value="Genomic_DNA"/>
</dbReference>
<feature type="region of interest" description="Disordered" evidence="1">
    <location>
        <begin position="1"/>
        <end position="41"/>
    </location>
</feature>
<feature type="compositionally biased region" description="Polar residues" evidence="1">
    <location>
        <begin position="30"/>
        <end position="41"/>
    </location>
</feature>